<evidence type="ECO:0000256" key="2">
    <source>
        <dbReference type="ARBA" id="ARBA00022448"/>
    </source>
</evidence>
<feature type="transmembrane region" description="Helical" evidence="8">
    <location>
        <begin position="178"/>
        <end position="196"/>
    </location>
</feature>
<reference evidence="9 10" key="1">
    <citation type="submission" date="2016-10" db="EMBL/GenBank/DDBJ databases">
        <title>Description of Gloeomargarita lithophora gen. nov., sp. nov., a thylakoid-bearing basal-branching cyanobacterium with intracellular carbonates, and proposal for Gloeomargaritales ord. nov.</title>
        <authorList>
            <person name="Moreira D."/>
            <person name="Tavera R."/>
            <person name="Benzerara K."/>
            <person name="Skouri-Panet F."/>
            <person name="Couradeau E."/>
            <person name="Gerard E."/>
            <person name="Loussert C."/>
            <person name="Novelo E."/>
            <person name="Zivanovic Y."/>
            <person name="Lopez-Garcia P."/>
        </authorList>
    </citation>
    <scope>NUCLEOTIDE SEQUENCE [LARGE SCALE GENOMIC DNA]</scope>
    <source>
        <strain evidence="9 10">D10</strain>
    </source>
</reference>
<feature type="transmembrane region" description="Helical" evidence="8">
    <location>
        <begin position="278"/>
        <end position="298"/>
    </location>
</feature>
<keyword evidence="4" id="KW-0375">Hydrogen ion transport</keyword>
<dbReference type="InterPro" id="IPR004282">
    <property type="entry name" value="CemA"/>
</dbReference>
<accession>A0A1J0A917</accession>
<dbReference type="Proteomes" id="UP000180235">
    <property type="component" value="Chromosome"/>
</dbReference>
<dbReference type="GO" id="GO:0016020">
    <property type="term" value="C:membrane"/>
    <property type="evidence" value="ECO:0007669"/>
    <property type="project" value="UniProtKB-SubCell"/>
</dbReference>
<evidence type="ECO:0000256" key="8">
    <source>
        <dbReference type="SAM" id="Phobius"/>
    </source>
</evidence>
<dbReference type="STRING" id="1188229.GlitD10_0118"/>
<evidence type="ECO:0000256" key="3">
    <source>
        <dbReference type="ARBA" id="ARBA00022692"/>
    </source>
</evidence>
<evidence type="ECO:0000256" key="6">
    <source>
        <dbReference type="ARBA" id="ARBA00023065"/>
    </source>
</evidence>
<evidence type="ECO:0000256" key="7">
    <source>
        <dbReference type="ARBA" id="ARBA00023136"/>
    </source>
</evidence>
<dbReference type="KEGG" id="glt:GlitD10_0118"/>
<evidence type="ECO:0000256" key="4">
    <source>
        <dbReference type="ARBA" id="ARBA00022781"/>
    </source>
</evidence>
<dbReference type="AlphaFoldDB" id="A0A1J0A917"/>
<organism evidence="9 10">
    <name type="scientific">Gloeomargarita lithophora Alchichica-D10</name>
    <dbReference type="NCBI Taxonomy" id="1188229"/>
    <lineage>
        <taxon>Bacteria</taxon>
        <taxon>Bacillati</taxon>
        <taxon>Cyanobacteriota</taxon>
        <taxon>Cyanophyceae</taxon>
        <taxon>Gloeomargaritales</taxon>
        <taxon>Gloeomargaritaceae</taxon>
        <taxon>Gloeomargarita</taxon>
    </lineage>
</organism>
<evidence type="ECO:0000313" key="10">
    <source>
        <dbReference type="Proteomes" id="UP000180235"/>
    </source>
</evidence>
<dbReference type="Pfam" id="PF03040">
    <property type="entry name" value="CemA"/>
    <property type="match status" value="1"/>
</dbReference>
<evidence type="ECO:0000313" key="9">
    <source>
        <dbReference type="EMBL" id="APB32419.1"/>
    </source>
</evidence>
<dbReference type="RefSeq" id="WP_071453165.1">
    <property type="nucleotide sequence ID" value="NZ_CP017675.1"/>
</dbReference>
<dbReference type="EMBL" id="CP017675">
    <property type="protein sequence ID" value="APB32419.1"/>
    <property type="molecule type" value="Genomic_DNA"/>
</dbReference>
<evidence type="ECO:0000256" key="5">
    <source>
        <dbReference type="ARBA" id="ARBA00022989"/>
    </source>
</evidence>
<feature type="transmembrane region" description="Helical" evidence="8">
    <location>
        <begin position="319"/>
        <end position="339"/>
    </location>
</feature>
<keyword evidence="5 8" id="KW-1133">Transmembrane helix</keyword>
<name>A0A1J0A917_9CYAN</name>
<dbReference type="PANTHER" id="PTHR33650:SF2">
    <property type="entry name" value="CHLOROPLAST ENVELOPE MEMBRANE PROTEIN"/>
    <property type="match status" value="1"/>
</dbReference>
<dbReference type="OrthoDB" id="418298at2"/>
<keyword evidence="3 8" id="KW-0812">Transmembrane</keyword>
<keyword evidence="10" id="KW-1185">Reference proteome</keyword>
<protein>
    <submittedName>
        <fullName evidence="9">CemA family protein</fullName>
    </submittedName>
</protein>
<keyword evidence="2" id="KW-0813">Transport</keyword>
<sequence length="400" mass="45858">MATASEKTTGGWNGWLIDRAGKNLERAYRAAQRLQTLEERYGHPLHQNPPDDPVQARYVKGILDRQLLAIRINLAQFQTFNFLTDSNGITWEEEQKILQKLAFIEQKIAPYRQQETLSQSVLLNQDVPTNEATTSRRANQVSGSFLSTVNEIGRELQSGYEEQVVQEIRSFRQQGQTAIRFLCILLTVPLIMQIMTKHIIFTPFLNHFINVNPERVRPFFRDEIRQETIAEFVRYKEAMEFTHLIGLNPEFSTKREEALQEKALEIFKSSAYRAVDGLANLLADLSGLLAFVVVARLGRDQFPVLWGFSDRFFRGLNDPTKVFIFILVTDLFVGFHSAEGWEVLLETLSLHFGFTPNRAAIYAFIATIPVILDSAIKFWIFNYLSRSSPSSVAVLEKMNQ</sequence>
<comment type="subcellular location">
    <subcellularLocation>
        <location evidence="1">Membrane</location>
        <topology evidence="1">Multi-pass membrane protein</topology>
    </subcellularLocation>
</comment>
<dbReference type="PANTHER" id="PTHR33650">
    <property type="entry name" value="CHLOROPLAST ENVELOPE MEMBRANE PROTEIN-RELATED"/>
    <property type="match status" value="1"/>
</dbReference>
<evidence type="ECO:0000256" key="1">
    <source>
        <dbReference type="ARBA" id="ARBA00004141"/>
    </source>
</evidence>
<gene>
    <name evidence="9" type="ORF">GlitD10_0118</name>
</gene>
<proteinExistence type="predicted"/>
<dbReference type="GO" id="GO:1902600">
    <property type="term" value="P:proton transmembrane transport"/>
    <property type="evidence" value="ECO:0007669"/>
    <property type="project" value="UniProtKB-KW"/>
</dbReference>
<keyword evidence="6" id="KW-0406">Ion transport</keyword>
<keyword evidence="7 8" id="KW-0472">Membrane</keyword>
<feature type="transmembrane region" description="Helical" evidence="8">
    <location>
        <begin position="359"/>
        <end position="380"/>
    </location>
</feature>